<dbReference type="InterPro" id="IPR009057">
    <property type="entry name" value="Homeodomain-like_sf"/>
</dbReference>
<dbReference type="InterPro" id="IPR018060">
    <property type="entry name" value="HTH_AraC"/>
</dbReference>
<organism evidence="5 6">
    <name type="scientific">Hymenobacter nivis</name>
    <dbReference type="NCBI Taxonomy" id="1850093"/>
    <lineage>
        <taxon>Bacteria</taxon>
        <taxon>Pseudomonadati</taxon>
        <taxon>Bacteroidota</taxon>
        <taxon>Cytophagia</taxon>
        <taxon>Cytophagales</taxon>
        <taxon>Hymenobacteraceae</taxon>
        <taxon>Hymenobacter</taxon>
    </lineage>
</organism>
<comment type="caution">
    <text evidence="5">The sequence shown here is derived from an EMBL/GenBank/DDBJ whole genome shotgun (WGS) entry which is preliminary data.</text>
</comment>
<dbReference type="EMBL" id="RCYZ01000001">
    <property type="protein sequence ID" value="TPG72153.1"/>
    <property type="molecule type" value="Genomic_DNA"/>
</dbReference>
<dbReference type="GO" id="GO:0003700">
    <property type="term" value="F:DNA-binding transcription factor activity"/>
    <property type="evidence" value="ECO:0007669"/>
    <property type="project" value="InterPro"/>
</dbReference>
<dbReference type="Gene3D" id="1.10.10.60">
    <property type="entry name" value="Homeodomain-like"/>
    <property type="match status" value="1"/>
</dbReference>
<evidence type="ECO:0000313" key="5">
    <source>
        <dbReference type="EMBL" id="TPG72153.1"/>
    </source>
</evidence>
<dbReference type="OrthoDB" id="9793451at2"/>
<evidence type="ECO:0000256" key="2">
    <source>
        <dbReference type="ARBA" id="ARBA00023125"/>
    </source>
</evidence>
<evidence type="ECO:0000259" key="4">
    <source>
        <dbReference type="PROSITE" id="PS01124"/>
    </source>
</evidence>
<keyword evidence="2" id="KW-0238">DNA-binding</keyword>
<dbReference type="Gene3D" id="2.60.120.10">
    <property type="entry name" value="Jelly Rolls"/>
    <property type="match status" value="1"/>
</dbReference>
<reference evidence="5 6" key="1">
    <citation type="journal article" date="2019" name="Environ. Microbiol.">
        <title>Species interactions and distinct microbial communities in high Arctic permafrost affected cryosols are associated with the CH4 and CO2 gas fluxes.</title>
        <authorList>
            <person name="Altshuler I."/>
            <person name="Hamel J."/>
            <person name="Turney S."/>
            <person name="Magnuson E."/>
            <person name="Levesque R."/>
            <person name="Greer C."/>
            <person name="Whyte L.G."/>
        </authorList>
    </citation>
    <scope>NUCLEOTIDE SEQUENCE [LARGE SCALE GENOMIC DNA]</scope>
    <source>
        <strain evidence="5 6">S9.2P</strain>
    </source>
</reference>
<keyword evidence="3" id="KW-0804">Transcription</keyword>
<sequence>MKKTALPVLGLDQFPADDRRAHFYYVERLEDHLVRYPIVSTPHAHNFYLLLYVTHGHGTHTIDLVTHDLRPGSLFFLTPGQAHSWALPAEARGYIFFFSAAFYLRQYPADRLAAYPFFDPARAPVLYLPPDETTIRALFASMLAEKEAPADNQYEVVGAYLYLVLELAARPYAAQAAPHPTALAAQQVRTFGQLLDAHFRAEKTVGFYAGRLALTANHLNALCRRVLNKTASALIHERVVAEAQRRLVHSAEPVAAVADALGFDDASYFTRYFKKYSGQTPEDFRQHPPAGG</sequence>
<dbReference type="AlphaFoldDB" id="A0A502HF69"/>
<protein>
    <submittedName>
        <fullName evidence="5">Helix-turn-helix domain-containing protein</fullName>
    </submittedName>
</protein>
<dbReference type="PRINTS" id="PR00032">
    <property type="entry name" value="HTHARAC"/>
</dbReference>
<dbReference type="SUPFAM" id="SSF51215">
    <property type="entry name" value="Regulatory protein AraC"/>
    <property type="match status" value="1"/>
</dbReference>
<dbReference type="Proteomes" id="UP000317646">
    <property type="component" value="Unassembled WGS sequence"/>
</dbReference>
<dbReference type="Pfam" id="PF02311">
    <property type="entry name" value="AraC_binding"/>
    <property type="match status" value="1"/>
</dbReference>
<dbReference type="SMART" id="SM00342">
    <property type="entry name" value="HTH_ARAC"/>
    <property type="match status" value="1"/>
</dbReference>
<evidence type="ECO:0000256" key="3">
    <source>
        <dbReference type="ARBA" id="ARBA00023163"/>
    </source>
</evidence>
<gene>
    <name evidence="5" type="ORF">EAH73_02620</name>
</gene>
<dbReference type="GO" id="GO:0043565">
    <property type="term" value="F:sequence-specific DNA binding"/>
    <property type="evidence" value="ECO:0007669"/>
    <property type="project" value="InterPro"/>
</dbReference>
<dbReference type="InterPro" id="IPR020449">
    <property type="entry name" value="Tscrpt_reg_AraC-type_HTH"/>
</dbReference>
<dbReference type="PROSITE" id="PS01124">
    <property type="entry name" value="HTH_ARAC_FAMILY_2"/>
    <property type="match status" value="1"/>
</dbReference>
<dbReference type="PANTHER" id="PTHR43280:SF32">
    <property type="entry name" value="TRANSCRIPTIONAL REGULATORY PROTEIN"/>
    <property type="match status" value="1"/>
</dbReference>
<evidence type="ECO:0000256" key="1">
    <source>
        <dbReference type="ARBA" id="ARBA00023015"/>
    </source>
</evidence>
<feature type="domain" description="HTH araC/xylS-type" evidence="4">
    <location>
        <begin position="189"/>
        <end position="287"/>
    </location>
</feature>
<proteinExistence type="predicted"/>
<dbReference type="InterPro" id="IPR037923">
    <property type="entry name" value="HTH-like"/>
</dbReference>
<dbReference type="PANTHER" id="PTHR43280">
    <property type="entry name" value="ARAC-FAMILY TRANSCRIPTIONAL REGULATOR"/>
    <property type="match status" value="1"/>
</dbReference>
<accession>A0A502HF69</accession>
<dbReference type="InterPro" id="IPR014710">
    <property type="entry name" value="RmlC-like_jellyroll"/>
</dbReference>
<dbReference type="Pfam" id="PF12833">
    <property type="entry name" value="HTH_18"/>
    <property type="match status" value="1"/>
</dbReference>
<keyword evidence="1" id="KW-0805">Transcription regulation</keyword>
<evidence type="ECO:0000313" key="6">
    <source>
        <dbReference type="Proteomes" id="UP000317646"/>
    </source>
</evidence>
<keyword evidence="6" id="KW-1185">Reference proteome</keyword>
<dbReference type="SUPFAM" id="SSF46689">
    <property type="entry name" value="Homeodomain-like"/>
    <property type="match status" value="1"/>
</dbReference>
<dbReference type="RefSeq" id="WP_140464924.1">
    <property type="nucleotide sequence ID" value="NZ_RCYZ01000001.1"/>
</dbReference>
<dbReference type="InterPro" id="IPR003313">
    <property type="entry name" value="AraC-bd"/>
</dbReference>
<name>A0A502HF69_9BACT</name>